<protein>
    <submittedName>
        <fullName evidence="1">Uncharacterized protein</fullName>
    </submittedName>
</protein>
<dbReference type="EMBL" id="JBCGCU010000022">
    <property type="protein sequence ID" value="MEM0516617.1"/>
    <property type="molecule type" value="Genomic_DNA"/>
</dbReference>
<organism evidence="1 2">
    <name type="scientific">Pseudoalteromonas qingdaonensis</name>
    <dbReference type="NCBI Taxonomy" id="3131913"/>
    <lineage>
        <taxon>Bacteria</taxon>
        <taxon>Pseudomonadati</taxon>
        <taxon>Pseudomonadota</taxon>
        <taxon>Gammaproteobacteria</taxon>
        <taxon>Alteromonadales</taxon>
        <taxon>Pseudoalteromonadaceae</taxon>
        <taxon>Pseudoalteromonas</taxon>
    </lineage>
</organism>
<reference evidence="1 2" key="1">
    <citation type="submission" date="2024-03" db="EMBL/GenBank/DDBJ databases">
        <title>Pseudoalteromonas qingdaonensis sp. nov., isolated from the intestines of marine benthic organisms.</title>
        <authorList>
            <person name="Lin X."/>
            <person name="Fang S."/>
            <person name="Hu X."/>
        </authorList>
    </citation>
    <scope>NUCLEOTIDE SEQUENCE [LARGE SCALE GENOMIC DNA]</scope>
    <source>
        <strain evidence="1 2">YIC-827</strain>
    </source>
</reference>
<keyword evidence="2" id="KW-1185">Reference proteome</keyword>
<proteinExistence type="predicted"/>
<evidence type="ECO:0000313" key="2">
    <source>
        <dbReference type="Proteomes" id="UP001447008"/>
    </source>
</evidence>
<accession>A0ABU9MZG8</accession>
<evidence type="ECO:0000313" key="1">
    <source>
        <dbReference type="EMBL" id="MEM0516617.1"/>
    </source>
</evidence>
<comment type="caution">
    <text evidence="1">The sequence shown here is derived from an EMBL/GenBank/DDBJ whole genome shotgun (WGS) entry which is preliminary data.</text>
</comment>
<sequence>MRIAFLIIIFSLSANAEEREYSTKVELGDGFTKQKYTMQNPPDHWEAIAHYSTTFYKDLELGMLDGLYISPAKDYALYNKAKEGKLYLLELASKSEKAVKFESYCFPYDPQWKAGDVTINCIGKAESKFLLKIDLTSQSTTRLSAPDSQTYGSAAGY</sequence>
<dbReference type="RefSeq" id="WP_342680093.1">
    <property type="nucleotide sequence ID" value="NZ_JBCGCU010000022.1"/>
</dbReference>
<name>A0ABU9MZG8_9GAMM</name>
<gene>
    <name evidence="1" type="ORF">WCN91_14530</name>
</gene>
<dbReference type="Proteomes" id="UP001447008">
    <property type="component" value="Unassembled WGS sequence"/>
</dbReference>